<reference evidence="1 2" key="1">
    <citation type="journal article" date="2018" name="Elife">
        <title>Discovery and characterization of a prevalent human gut bacterial enzyme sufficient for the inactivation of a family of plant toxins.</title>
        <authorList>
            <person name="Koppel N."/>
            <person name="Bisanz J.E."/>
            <person name="Pandelia M.E."/>
            <person name="Turnbaugh P.J."/>
            <person name="Balskus E.P."/>
        </authorList>
    </citation>
    <scope>NUCLEOTIDE SEQUENCE [LARGE SCALE GENOMIC DNA]</scope>
    <source>
        <strain evidence="1 2">MR1 #12</strain>
    </source>
</reference>
<dbReference type="EMBL" id="PPTX01000017">
    <property type="protein sequence ID" value="RDB77720.1"/>
    <property type="molecule type" value="Genomic_DNA"/>
</dbReference>
<protein>
    <submittedName>
        <fullName evidence="1">Uncharacterized protein</fullName>
    </submittedName>
</protein>
<evidence type="ECO:0000313" key="2">
    <source>
        <dbReference type="Proteomes" id="UP000253752"/>
    </source>
</evidence>
<dbReference type="Proteomes" id="UP000253752">
    <property type="component" value="Unassembled WGS sequence"/>
</dbReference>
<organism evidence="1 2">
    <name type="scientific">Eggerthella lenta</name>
    <name type="common">Eubacterium lentum</name>
    <dbReference type="NCBI Taxonomy" id="84112"/>
    <lineage>
        <taxon>Bacteria</taxon>
        <taxon>Bacillati</taxon>
        <taxon>Actinomycetota</taxon>
        <taxon>Coriobacteriia</taxon>
        <taxon>Eggerthellales</taxon>
        <taxon>Eggerthellaceae</taxon>
        <taxon>Eggerthella</taxon>
    </lineage>
</organism>
<comment type="caution">
    <text evidence="1">The sequence shown here is derived from an EMBL/GenBank/DDBJ whole genome shotgun (WGS) entry which is preliminary data.</text>
</comment>
<proteinExistence type="predicted"/>
<gene>
    <name evidence="1" type="ORF">C1872_11095</name>
</gene>
<name>A0A369MSR2_EGGLN</name>
<accession>A0A369MSR2</accession>
<dbReference type="AlphaFoldDB" id="A0A369MSR2"/>
<sequence>MTRIDVAAHDPAAAVEQPHSPFATTRIPASTASSCAPRLLEAALIYMSVFIMDKNGDYSLYFIRYNLTLDPLIRHYPISDFPVFGYRTKNYGKAPSFVHDLFACIISGINPSLRVH</sequence>
<evidence type="ECO:0000313" key="1">
    <source>
        <dbReference type="EMBL" id="RDB77720.1"/>
    </source>
</evidence>